<feature type="compositionally biased region" description="Basic and acidic residues" evidence="1">
    <location>
        <begin position="522"/>
        <end position="532"/>
    </location>
</feature>
<evidence type="ECO:0000313" key="2">
    <source>
        <dbReference type="EMBL" id="MDE1465848.1"/>
    </source>
</evidence>
<organism evidence="2 3">
    <name type="scientific">Spartinivicinus poritis</name>
    <dbReference type="NCBI Taxonomy" id="2994640"/>
    <lineage>
        <taxon>Bacteria</taxon>
        <taxon>Pseudomonadati</taxon>
        <taxon>Pseudomonadota</taxon>
        <taxon>Gammaproteobacteria</taxon>
        <taxon>Oceanospirillales</taxon>
        <taxon>Zooshikellaceae</taxon>
        <taxon>Spartinivicinus</taxon>
    </lineage>
</organism>
<dbReference type="RefSeq" id="WP_274692151.1">
    <property type="nucleotide sequence ID" value="NZ_JAPMOU010000092.1"/>
</dbReference>
<comment type="caution">
    <text evidence="2">The sequence shown here is derived from an EMBL/GenBank/DDBJ whole genome shotgun (WGS) entry which is preliminary data.</text>
</comment>
<feature type="region of interest" description="Disordered" evidence="1">
    <location>
        <begin position="506"/>
        <end position="532"/>
    </location>
</feature>
<dbReference type="EMBL" id="JAPMOU010000092">
    <property type="protein sequence ID" value="MDE1465848.1"/>
    <property type="molecule type" value="Genomic_DNA"/>
</dbReference>
<evidence type="ECO:0000256" key="1">
    <source>
        <dbReference type="SAM" id="MobiDB-lite"/>
    </source>
</evidence>
<protein>
    <submittedName>
        <fullName evidence="2">Portal protein</fullName>
    </submittedName>
</protein>
<accession>A0ABT5UHL2</accession>
<proteinExistence type="predicted"/>
<evidence type="ECO:0000313" key="3">
    <source>
        <dbReference type="Proteomes" id="UP001528823"/>
    </source>
</evidence>
<keyword evidence="3" id="KW-1185">Reference proteome</keyword>
<dbReference type="Pfam" id="PF07230">
    <property type="entry name" value="Portal_T4"/>
    <property type="match status" value="1"/>
</dbReference>
<dbReference type="Proteomes" id="UP001528823">
    <property type="component" value="Unassembled WGS sequence"/>
</dbReference>
<gene>
    <name evidence="2" type="ORF">ORQ98_28175</name>
</gene>
<feature type="compositionally biased region" description="Polar residues" evidence="1">
    <location>
        <begin position="506"/>
        <end position="521"/>
    </location>
</feature>
<sequence length="532" mass="60159">MAVKTERPKQKSRWKCLFSGFNENEPIHDSQVSGIACDLSSMERLLNQPLQTDDASHYEQLKTPFPTDRTLQYKIYDEMAVDPSIDAALKMHIQHALSATTDTNEIIFIESKDGQPNQVISDLNDTFRDLFNAQLHNWAYEAAKYGVCYVRPYGSEGKGIQHIRHDRYTHPVSIKEFERAGLLAGYRSKHQPADQRQQLIEPWKVVSFKIPQWSNLCSHQHHQSSQCQQSINLASDDYENDPLIETRHYGESLLRAAFDPWQKLEQASTALSVARWNAGKKDRFIGVNVGQESPQKAAGYFNTIAKILKQKSDHSSNQAMSKGFFNTINNLVFPVWSSGSGKVDIQTEVNDVNIASIEDVNFIVNRLASALSVDKSLLGFTDDLSGGLGDGGFFRMAIAAAIKANLVRNAVRNGIERLFEIHVAYKYNKVYMPDDKPWVIKFNSINTALEQEPAQAQEVRANFATSVVSLIQLIDPEFQLLDKKDSLNWVMTELMQFQADDISPLFTSKKPTATQDQTSKPNEPKHEQKQTK</sequence>
<name>A0ABT5UHL2_9GAMM</name>
<dbReference type="InterPro" id="IPR010823">
    <property type="entry name" value="Portal_Gp20"/>
</dbReference>
<reference evidence="2 3" key="1">
    <citation type="submission" date="2022-11" db="EMBL/GenBank/DDBJ databases">
        <title>Spartinivicinus poritis sp. nov., isolated from scleractinian coral Porites lutea.</title>
        <authorList>
            <person name="Zhang G."/>
            <person name="Cai L."/>
            <person name="Wei Q."/>
        </authorList>
    </citation>
    <scope>NUCLEOTIDE SEQUENCE [LARGE SCALE GENOMIC DNA]</scope>
    <source>
        <strain evidence="2 3">A2-2</strain>
    </source>
</reference>